<dbReference type="Proteomes" id="UP000215459">
    <property type="component" value="Unassembled WGS sequence"/>
</dbReference>
<evidence type="ECO:0000256" key="3">
    <source>
        <dbReference type="ARBA" id="ARBA00022840"/>
    </source>
</evidence>
<gene>
    <name evidence="5" type="ORF">CHM34_10960</name>
</gene>
<dbReference type="OrthoDB" id="2988240at2"/>
<dbReference type="GO" id="GO:0005524">
    <property type="term" value="F:ATP binding"/>
    <property type="evidence" value="ECO:0007669"/>
    <property type="project" value="UniProtKB-KW"/>
</dbReference>
<proteinExistence type="predicted"/>
<dbReference type="Gene3D" id="3.40.50.300">
    <property type="entry name" value="P-loop containing nucleotide triphosphate hydrolases"/>
    <property type="match status" value="1"/>
</dbReference>
<evidence type="ECO:0000256" key="1">
    <source>
        <dbReference type="ARBA" id="ARBA00022448"/>
    </source>
</evidence>
<dbReference type="InterPro" id="IPR003439">
    <property type="entry name" value="ABC_transporter-like_ATP-bd"/>
</dbReference>
<keyword evidence="2" id="KW-0547">Nucleotide-binding</keyword>
<dbReference type="GO" id="GO:0016887">
    <property type="term" value="F:ATP hydrolysis activity"/>
    <property type="evidence" value="ECO:0007669"/>
    <property type="project" value="InterPro"/>
</dbReference>
<name>A0A235B5B6_9BACL</name>
<dbReference type="InterPro" id="IPR051782">
    <property type="entry name" value="ABC_Transporter_VariousFunc"/>
</dbReference>
<accession>A0A235B5B6</accession>
<dbReference type="AlphaFoldDB" id="A0A235B5B6"/>
<organism evidence="5 6">
    <name type="scientific">Paludifilum halophilum</name>
    <dbReference type="NCBI Taxonomy" id="1642702"/>
    <lineage>
        <taxon>Bacteria</taxon>
        <taxon>Bacillati</taxon>
        <taxon>Bacillota</taxon>
        <taxon>Bacilli</taxon>
        <taxon>Bacillales</taxon>
        <taxon>Thermoactinomycetaceae</taxon>
        <taxon>Paludifilum</taxon>
    </lineage>
</organism>
<dbReference type="EMBL" id="NOWF01000006">
    <property type="protein sequence ID" value="OYD07421.1"/>
    <property type="molecule type" value="Genomic_DNA"/>
</dbReference>
<feature type="domain" description="ABC transporter" evidence="4">
    <location>
        <begin position="11"/>
        <end position="265"/>
    </location>
</feature>
<dbReference type="Pfam" id="PF00005">
    <property type="entry name" value="ABC_tran"/>
    <property type="match status" value="1"/>
</dbReference>
<dbReference type="PANTHER" id="PTHR42939:SF1">
    <property type="entry name" value="ABC TRANSPORTER ATP-BINDING PROTEIN ALBC-RELATED"/>
    <property type="match status" value="1"/>
</dbReference>
<dbReference type="SMART" id="SM00382">
    <property type="entry name" value="AAA"/>
    <property type="match status" value="1"/>
</dbReference>
<dbReference type="PANTHER" id="PTHR42939">
    <property type="entry name" value="ABC TRANSPORTER ATP-BINDING PROTEIN ALBC-RELATED"/>
    <property type="match status" value="1"/>
</dbReference>
<evidence type="ECO:0000256" key="2">
    <source>
        <dbReference type="ARBA" id="ARBA00022741"/>
    </source>
</evidence>
<evidence type="ECO:0000313" key="6">
    <source>
        <dbReference type="Proteomes" id="UP000215459"/>
    </source>
</evidence>
<dbReference type="InterPro" id="IPR003593">
    <property type="entry name" value="AAA+_ATPase"/>
</dbReference>
<keyword evidence="6" id="KW-1185">Reference proteome</keyword>
<dbReference type="SUPFAM" id="SSF52540">
    <property type="entry name" value="P-loop containing nucleoside triphosphate hydrolases"/>
    <property type="match status" value="1"/>
</dbReference>
<sequence length="279" mass="31399">MQGKDDLPLRIEWSHLNKVYTGPGDASRERPSYRQTTHTGLLDFSTSVRRGITVVLGPEGAGKSTLLRVTAMASVPDDGRVTYEMQENERYVWSKSVAAMGGIPAVEPLRGRIGYVPEKKRSNREFSLEESLFFMAQSYRIPQPKKRSAELIARWGLAGCRKEPLNELPESAINRYLLVRSLLNEPDIWLLDEPAKGLDEFGFELFCQELARRRSQGLVMIATNDMELAEAADDLLLMENGTCRRIGKRDLLTASVPDGTVASWYKTMQTFSGIHTRSK</sequence>
<keyword evidence="1" id="KW-0813">Transport</keyword>
<protein>
    <recommendedName>
        <fullName evidence="4">ABC transporter domain-containing protein</fullName>
    </recommendedName>
</protein>
<dbReference type="PROSITE" id="PS50893">
    <property type="entry name" value="ABC_TRANSPORTER_2"/>
    <property type="match status" value="1"/>
</dbReference>
<keyword evidence="3" id="KW-0067">ATP-binding</keyword>
<evidence type="ECO:0000313" key="5">
    <source>
        <dbReference type="EMBL" id="OYD07421.1"/>
    </source>
</evidence>
<dbReference type="InterPro" id="IPR027417">
    <property type="entry name" value="P-loop_NTPase"/>
</dbReference>
<evidence type="ECO:0000259" key="4">
    <source>
        <dbReference type="PROSITE" id="PS50893"/>
    </source>
</evidence>
<reference evidence="5 6" key="1">
    <citation type="submission" date="2017-07" db="EMBL/GenBank/DDBJ databases">
        <title>The genome sequence of Paludifilum halophilum highlights mechanisms for microbial adaptation to high salt environemnts.</title>
        <authorList>
            <person name="Belbahri L."/>
        </authorList>
    </citation>
    <scope>NUCLEOTIDE SEQUENCE [LARGE SCALE GENOMIC DNA]</scope>
    <source>
        <strain evidence="5 6">DSM 102817</strain>
    </source>
</reference>
<comment type="caution">
    <text evidence="5">The sequence shown here is derived from an EMBL/GenBank/DDBJ whole genome shotgun (WGS) entry which is preliminary data.</text>
</comment>